<dbReference type="Pfam" id="PF03123">
    <property type="entry name" value="CAT_RBD"/>
    <property type="match status" value="1"/>
</dbReference>
<dbReference type="GO" id="GO:0003723">
    <property type="term" value="F:RNA binding"/>
    <property type="evidence" value="ECO:0007669"/>
    <property type="project" value="InterPro"/>
</dbReference>
<dbReference type="AlphaFoldDB" id="A0A9D9HYE0"/>
<accession>A0A9D9HYE0</accession>
<organism evidence="3 4">
    <name type="scientific">Candidatus Scybalomonas excrementavium</name>
    <dbReference type="NCBI Taxonomy" id="2840943"/>
    <lineage>
        <taxon>Bacteria</taxon>
        <taxon>Bacillati</taxon>
        <taxon>Bacillota</taxon>
        <taxon>Clostridia</taxon>
        <taxon>Lachnospirales</taxon>
        <taxon>Lachnospiraceae</taxon>
        <taxon>Lachnospiraceae incertae sedis</taxon>
        <taxon>Candidatus Scybalomonas</taxon>
    </lineage>
</organism>
<gene>
    <name evidence="3" type="ORF">IAC13_00005</name>
</gene>
<dbReference type="SUPFAM" id="SSF63520">
    <property type="entry name" value="PTS-regulatory domain, PRD"/>
    <property type="match status" value="2"/>
</dbReference>
<dbReference type="Pfam" id="PF00874">
    <property type="entry name" value="PRD"/>
    <property type="match status" value="2"/>
</dbReference>
<dbReference type="PANTHER" id="PTHR30185">
    <property type="entry name" value="CRYPTIC BETA-GLUCOSIDE BGL OPERON ANTITERMINATOR"/>
    <property type="match status" value="1"/>
</dbReference>
<reference evidence="3" key="1">
    <citation type="submission" date="2020-10" db="EMBL/GenBank/DDBJ databases">
        <authorList>
            <person name="Gilroy R."/>
        </authorList>
    </citation>
    <scope>NUCLEOTIDE SEQUENCE</scope>
    <source>
        <strain evidence="3">E3-2379</strain>
    </source>
</reference>
<dbReference type="SMART" id="SM01061">
    <property type="entry name" value="CAT_RBD"/>
    <property type="match status" value="1"/>
</dbReference>
<dbReference type="Proteomes" id="UP000823618">
    <property type="component" value="Unassembled WGS sequence"/>
</dbReference>
<dbReference type="EMBL" id="JADIML010000001">
    <property type="protein sequence ID" value="MBO8462295.1"/>
    <property type="molecule type" value="Genomic_DNA"/>
</dbReference>
<comment type="caution">
    <text evidence="3">The sequence shown here is derived from an EMBL/GenBank/DDBJ whole genome shotgun (WGS) entry which is preliminary data.</text>
</comment>
<dbReference type="InterPro" id="IPR004341">
    <property type="entry name" value="CAT_RNA-bd_dom"/>
</dbReference>
<reference evidence="3" key="2">
    <citation type="journal article" date="2021" name="PeerJ">
        <title>Extensive microbial diversity within the chicken gut microbiome revealed by metagenomics and culture.</title>
        <authorList>
            <person name="Gilroy R."/>
            <person name="Ravi A."/>
            <person name="Getino M."/>
            <person name="Pursley I."/>
            <person name="Horton D.L."/>
            <person name="Alikhan N.F."/>
            <person name="Baker D."/>
            <person name="Gharbi K."/>
            <person name="Hall N."/>
            <person name="Watson M."/>
            <person name="Adriaenssens E.M."/>
            <person name="Foster-Nyarko E."/>
            <person name="Jarju S."/>
            <person name="Secka A."/>
            <person name="Antonio M."/>
            <person name="Oren A."/>
            <person name="Chaudhuri R.R."/>
            <person name="La Ragione R."/>
            <person name="Hildebrand F."/>
            <person name="Pallen M.J."/>
        </authorList>
    </citation>
    <scope>NUCLEOTIDE SEQUENCE</scope>
    <source>
        <strain evidence="3">E3-2379</strain>
    </source>
</reference>
<dbReference type="Gene3D" id="1.10.1790.10">
    <property type="entry name" value="PRD domain"/>
    <property type="match status" value="2"/>
</dbReference>
<evidence type="ECO:0000313" key="3">
    <source>
        <dbReference type="EMBL" id="MBO8462295.1"/>
    </source>
</evidence>
<sequence>MWVVEKVINNNVIGVVDEKGTEAILTGKGIGFQKKKGEKIEEEKIERIFLPNEERKSDRFEQISKDTPGEYIMIVTECIEHAKKVLGKELSANLYITLMEHLTLVVQRAEQGVFLKNPMVFDMKHFYPQEFEVAEYTREQMNRILNLELPIDETGFLTMHFLNAENTTNNRDMIMDIAQFLQDILGIIEAELDMVLDTSTYEYARFITHLKYLAQKILEGTQEVVDDDNEFYVSVQAKHKEAFACVKKIVEYVKEKYEVSLSEEEKMYLTVY</sequence>
<feature type="domain" description="PRD" evidence="2">
    <location>
        <begin position="172"/>
        <end position="272"/>
    </location>
</feature>
<dbReference type="PROSITE" id="PS51372">
    <property type="entry name" value="PRD_2"/>
    <property type="match status" value="2"/>
</dbReference>
<dbReference type="SUPFAM" id="SSF50151">
    <property type="entry name" value="SacY-like RNA-binding domain"/>
    <property type="match status" value="1"/>
</dbReference>
<name>A0A9D9HYE0_9FIRM</name>
<dbReference type="GO" id="GO:0006355">
    <property type="term" value="P:regulation of DNA-templated transcription"/>
    <property type="evidence" value="ECO:0007669"/>
    <property type="project" value="InterPro"/>
</dbReference>
<dbReference type="InterPro" id="IPR011608">
    <property type="entry name" value="PRD"/>
</dbReference>
<evidence type="ECO:0000256" key="1">
    <source>
        <dbReference type="ARBA" id="ARBA00022737"/>
    </source>
</evidence>
<keyword evidence="1" id="KW-0677">Repeat</keyword>
<proteinExistence type="predicted"/>
<feature type="non-terminal residue" evidence="3">
    <location>
        <position position="272"/>
    </location>
</feature>
<dbReference type="InterPro" id="IPR036634">
    <property type="entry name" value="PRD_sf"/>
</dbReference>
<dbReference type="InterPro" id="IPR050661">
    <property type="entry name" value="BglG_antiterminators"/>
</dbReference>
<evidence type="ECO:0000313" key="4">
    <source>
        <dbReference type="Proteomes" id="UP000823618"/>
    </source>
</evidence>
<evidence type="ECO:0000259" key="2">
    <source>
        <dbReference type="PROSITE" id="PS51372"/>
    </source>
</evidence>
<protein>
    <submittedName>
        <fullName evidence="3">PRD domain-containing protein</fullName>
    </submittedName>
</protein>
<dbReference type="PANTHER" id="PTHR30185:SF15">
    <property type="entry name" value="CRYPTIC BETA-GLUCOSIDE BGL OPERON ANTITERMINATOR"/>
    <property type="match status" value="1"/>
</dbReference>
<feature type="domain" description="PRD" evidence="2">
    <location>
        <begin position="66"/>
        <end position="171"/>
    </location>
</feature>
<dbReference type="InterPro" id="IPR036650">
    <property type="entry name" value="CAT_RNA-bd_dom_sf"/>
</dbReference>
<dbReference type="Gene3D" id="2.30.24.10">
    <property type="entry name" value="CAT RNA-binding domain"/>
    <property type="match status" value="1"/>
</dbReference>